<dbReference type="EMBL" id="BAAACI010000002">
    <property type="protein sequence ID" value="GAA0769929.1"/>
    <property type="molecule type" value="Genomic_DNA"/>
</dbReference>
<keyword evidence="2" id="KW-1133">Transmembrane helix</keyword>
<dbReference type="NCBIfam" id="TIGR02592">
    <property type="entry name" value="cas_Cas5h"/>
    <property type="match status" value="1"/>
</dbReference>
<evidence type="ECO:0000256" key="1">
    <source>
        <dbReference type="ARBA" id="ARBA00023118"/>
    </source>
</evidence>
<organism evidence="3 4">
    <name type="scientific">Clostridium subterminale</name>
    <dbReference type="NCBI Taxonomy" id="1550"/>
    <lineage>
        <taxon>Bacteria</taxon>
        <taxon>Bacillati</taxon>
        <taxon>Bacillota</taxon>
        <taxon>Clostridia</taxon>
        <taxon>Eubacteriales</taxon>
        <taxon>Clostridiaceae</taxon>
        <taxon>Clostridium</taxon>
    </lineage>
</organism>
<keyword evidence="2" id="KW-0472">Membrane</keyword>
<name>A0ABP3VUH1_CLOSU</name>
<dbReference type="InterPro" id="IPR013421">
    <property type="entry name" value="CRISPR-assoc_prot_Cas5_HALMA"/>
</dbReference>
<dbReference type="InterPro" id="IPR013422">
    <property type="entry name" value="CRISPR-assoc_prot_Cas5_N"/>
</dbReference>
<accession>A0ABP3VUH1</accession>
<evidence type="ECO:0000313" key="3">
    <source>
        <dbReference type="EMBL" id="GAA0769929.1"/>
    </source>
</evidence>
<keyword evidence="4" id="KW-1185">Reference proteome</keyword>
<protein>
    <recommendedName>
        <fullName evidence="5">Type I-B CRISPR-associated protein Cas5</fullName>
    </recommendedName>
</protein>
<reference evidence="4" key="1">
    <citation type="journal article" date="2019" name="Int. J. Syst. Evol. Microbiol.">
        <title>The Global Catalogue of Microorganisms (GCM) 10K type strain sequencing project: providing services to taxonomists for standard genome sequencing and annotation.</title>
        <authorList>
            <consortium name="The Broad Institute Genomics Platform"/>
            <consortium name="The Broad Institute Genome Sequencing Center for Infectious Disease"/>
            <person name="Wu L."/>
            <person name="Ma J."/>
        </authorList>
    </citation>
    <scope>NUCLEOTIDE SEQUENCE [LARGE SCALE GENOMIC DNA]</scope>
    <source>
        <strain evidence="4">JCM 1417</strain>
    </source>
</reference>
<sequence length="257" mass="29923">MDAIKFTLRGDTAFFKKPDVNSYYYFTYGCIHKIALLGIFGAICGYRGYNSMKKEDIYPEFYSKLNDLKIGIVPLNTKGYINKKVQTFNNSVGYASKEQGGNLIIKEQWLENPRWDIYILLQNHNEVAEALAEVVSTLKSRLLESQFQYIPYLGKNDHIANIEGVTLVEHIEKINSAVDIRSIFKKSNFLLDNYEDPFEDEDDDQEPIWKYEEKLPCSLEETTNKYELESFVCTNSKVKQVKEGLVYRVNKENIFFF</sequence>
<dbReference type="PROSITE" id="PS51257">
    <property type="entry name" value="PROKAR_LIPOPROTEIN"/>
    <property type="match status" value="1"/>
</dbReference>
<dbReference type="RefSeq" id="WP_343824617.1">
    <property type="nucleotide sequence ID" value="NZ_BAAACI010000002.1"/>
</dbReference>
<proteinExistence type="predicted"/>
<keyword evidence="1" id="KW-0051">Antiviral defense</keyword>
<gene>
    <name evidence="3" type="ORF">GCM10008908_11990</name>
</gene>
<keyword evidence="2" id="KW-0812">Transmembrane</keyword>
<dbReference type="Gene3D" id="3.30.70.2660">
    <property type="match status" value="1"/>
</dbReference>
<evidence type="ECO:0000256" key="2">
    <source>
        <dbReference type="SAM" id="Phobius"/>
    </source>
</evidence>
<dbReference type="NCBIfam" id="TIGR02593">
    <property type="entry name" value="CRISPR_cas5"/>
    <property type="match status" value="1"/>
</dbReference>
<feature type="transmembrane region" description="Helical" evidence="2">
    <location>
        <begin position="23"/>
        <end position="46"/>
    </location>
</feature>
<dbReference type="Proteomes" id="UP001501047">
    <property type="component" value="Unassembled WGS sequence"/>
</dbReference>
<evidence type="ECO:0000313" key="4">
    <source>
        <dbReference type="Proteomes" id="UP001501047"/>
    </source>
</evidence>
<comment type="caution">
    <text evidence="3">The sequence shown here is derived from an EMBL/GenBank/DDBJ whole genome shotgun (WGS) entry which is preliminary data.</text>
</comment>
<evidence type="ECO:0008006" key="5">
    <source>
        <dbReference type="Google" id="ProtNLM"/>
    </source>
</evidence>